<proteinExistence type="predicted"/>
<dbReference type="NCBIfam" id="NF045560">
    <property type="entry name" value="aroma_sacti_dom"/>
    <property type="match status" value="1"/>
</dbReference>
<feature type="compositionally biased region" description="Pro residues" evidence="1">
    <location>
        <begin position="1"/>
        <end position="13"/>
    </location>
</feature>
<feature type="region of interest" description="Disordered" evidence="1">
    <location>
        <begin position="1"/>
        <end position="27"/>
    </location>
</feature>
<dbReference type="InterPro" id="IPR054632">
    <property type="entry name" value="Aroma_sacti_dom"/>
</dbReference>
<dbReference type="Proteomes" id="UP001598300">
    <property type="component" value="Unassembled WGS sequence"/>
</dbReference>
<accession>A0ABW6E3E3</accession>
<feature type="compositionally biased region" description="Low complexity" evidence="1">
    <location>
        <begin position="14"/>
        <end position="27"/>
    </location>
</feature>
<sequence length="88" mass="9108">MTGQPPPTAPEPSPDTSTSDTSSLEASSLEATLHAAGFPVDLLTDEQRLVLGELTPEELTLLLDVKSRLDAVGPEVQAHGEIAGGALF</sequence>
<name>A0ABW6E3E3_9ACTN</name>
<evidence type="ECO:0000256" key="1">
    <source>
        <dbReference type="SAM" id="MobiDB-lite"/>
    </source>
</evidence>
<evidence type="ECO:0000313" key="3">
    <source>
        <dbReference type="Proteomes" id="UP001598300"/>
    </source>
</evidence>
<keyword evidence="3" id="KW-1185">Reference proteome</keyword>
<evidence type="ECO:0000313" key="2">
    <source>
        <dbReference type="EMBL" id="MFD3960585.1"/>
    </source>
</evidence>
<dbReference type="EMBL" id="JBHXPM010000043">
    <property type="protein sequence ID" value="MFD3960585.1"/>
    <property type="molecule type" value="Genomic_DNA"/>
</dbReference>
<comment type="caution">
    <text evidence="2">The sequence shown here is derived from an EMBL/GenBank/DDBJ whole genome shotgun (WGS) entry which is preliminary data.</text>
</comment>
<dbReference type="RefSeq" id="WP_244210041.1">
    <property type="nucleotide sequence ID" value="NZ_JBHVRE010000040.1"/>
</dbReference>
<reference evidence="2 3" key="1">
    <citation type="submission" date="2024-09" db="EMBL/GenBank/DDBJ databases">
        <title>The Natural Products Discovery Center: Release of the First 8490 Sequenced Strains for Exploring Actinobacteria Biosynthetic Diversity.</title>
        <authorList>
            <person name="Kalkreuter E."/>
            <person name="Kautsar S.A."/>
            <person name="Yang D."/>
            <person name="Bader C.D."/>
            <person name="Teijaro C.N."/>
            <person name="Fluegel L."/>
            <person name="Davis C.M."/>
            <person name="Simpson J.R."/>
            <person name="Lauterbach L."/>
            <person name="Steele A.D."/>
            <person name="Gui C."/>
            <person name="Meng S."/>
            <person name="Li G."/>
            <person name="Viehrig K."/>
            <person name="Ye F."/>
            <person name="Su P."/>
            <person name="Kiefer A.F."/>
            <person name="Nichols A."/>
            <person name="Cepeda A.J."/>
            <person name="Yan W."/>
            <person name="Fan B."/>
            <person name="Jiang Y."/>
            <person name="Adhikari A."/>
            <person name="Zheng C.-J."/>
            <person name="Schuster L."/>
            <person name="Cowan T.M."/>
            <person name="Smanski M.J."/>
            <person name="Chevrette M.G."/>
            <person name="De Carvalho L.P.S."/>
            <person name="Shen B."/>
        </authorList>
    </citation>
    <scope>NUCLEOTIDE SEQUENCE [LARGE SCALE GENOMIC DNA]</scope>
    <source>
        <strain evidence="2 3">NPDC058584</strain>
    </source>
</reference>
<organism evidence="2 3">
    <name type="scientific">Streptomyces bacillaris</name>
    <dbReference type="NCBI Taxonomy" id="68179"/>
    <lineage>
        <taxon>Bacteria</taxon>
        <taxon>Bacillati</taxon>
        <taxon>Actinomycetota</taxon>
        <taxon>Actinomycetes</taxon>
        <taxon>Kitasatosporales</taxon>
        <taxon>Streptomycetaceae</taxon>
        <taxon>Streptomyces</taxon>
    </lineage>
</organism>
<protein>
    <submittedName>
        <fullName evidence="2">Aroma-sacti cluster domain-containing protein</fullName>
    </submittedName>
</protein>
<gene>
    <name evidence="2" type="ORF">ACFWR3_31475</name>
</gene>